<gene>
    <name evidence="2" type="ORF">KDA27_10580</name>
</gene>
<keyword evidence="1" id="KW-0732">Signal</keyword>
<dbReference type="Proteomes" id="UP000739538">
    <property type="component" value="Unassembled WGS sequence"/>
</dbReference>
<reference evidence="2" key="2">
    <citation type="journal article" date="2021" name="Microbiome">
        <title>Successional dynamics and alternative stable states in a saline activated sludge microbial community over 9 years.</title>
        <authorList>
            <person name="Wang Y."/>
            <person name="Ye J."/>
            <person name="Ju F."/>
            <person name="Liu L."/>
            <person name="Boyd J.A."/>
            <person name="Deng Y."/>
            <person name="Parks D.H."/>
            <person name="Jiang X."/>
            <person name="Yin X."/>
            <person name="Woodcroft B.J."/>
            <person name="Tyson G.W."/>
            <person name="Hugenholtz P."/>
            <person name="Polz M.F."/>
            <person name="Zhang T."/>
        </authorList>
    </citation>
    <scope>NUCLEOTIDE SEQUENCE</scope>
    <source>
        <strain evidence="2">HKST-UBA02</strain>
    </source>
</reference>
<feature type="chain" id="PRO_5037698973" evidence="1">
    <location>
        <begin position="27"/>
        <end position="399"/>
    </location>
</feature>
<protein>
    <submittedName>
        <fullName evidence="2">Uncharacterized protein</fullName>
    </submittedName>
</protein>
<proteinExistence type="predicted"/>
<evidence type="ECO:0000313" key="2">
    <source>
        <dbReference type="EMBL" id="MCA9756240.1"/>
    </source>
</evidence>
<name>A0A956NF27_UNCEI</name>
<accession>A0A956NF27</accession>
<organism evidence="2 3">
    <name type="scientific">Eiseniibacteriota bacterium</name>
    <dbReference type="NCBI Taxonomy" id="2212470"/>
    <lineage>
        <taxon>Bacteria</taxon>
        <taxon>Candidatus Eiseniibacteriota</taxon>
    </lineage>
</organism>
<reference evidence="2" key="1">
    <citation type="submission" date="2020-04" db="EMBL/GenBank/DDBJ databases">
        <authorList>
            <person name="Zhang T."/>
        </authorList>
    </citation>
    <scope>NUCLEOTIDE SEQUENCE</scope>
    <source>
        <strain evidence="2">HKST-UBA02</strain>
    </source>
</reference>
<dbReference type="EMBL" id="JAGQHS010000046">
    <property type="protein sequence ID" value="MCA9756240.1"/>
    <property type="molecule type" value="Genomic_DNA"/>
</dbReference>
<dbReference type="SUPFAM" id="SSF101898">
    <property type="entry name" value="NHL repeat"/>
    <property type="match status" value="1"/>
</dbReference>
<evidence type="ECO:0000256" key="1">
    <source>
        <dbReference type="SAM" id="SignalP"/>
    </source>
</evidence>
<comment type="caution">
    <text evidence="2">The sequence shown here is derived from an EMBL/GenBank/DDBJ whole genome shotgun (WGS) entry which is preliminary data.</text>
</comment>
<evidence type="ECO:0000313" key="3">
    <source>
        <dbReference type="Proteomes" id="UP000739538"/>
    </source>
</evidence>
<sequence length="399" mass="43446">MSPFATPSTRNPLPLAAAATALVAFALVGCSQDEVRPVLDDQGQIEFPDLDPSLTFPDSLVLDSWVLQEGSLLSAALPNTKVTAFDLEGDGRARIYFHDLYTNARDCVRAFALFDGRTLALDLGREPNLVNLAGRAEVFPVVVVDQDFMGIANGEGHAALLSREAVPSELQCEPLPIAQRWEGLPEPNYFTDVVPLGGNLVYTSYDRTLEQFDPSSGSMGPSLGSSASRHVQDVQAGKFWSHCGCGGSPEAFLHDTTNTYDVVDTEDLSERLTIRGVAYDPSSSHLWLHGGTSNETYYFYEVDAIAEPDVLVRRIWFPRPVRALTFHGPDMWAIMDVLTSVIVRIDPQSGKVVATYEMPDEVTLWLGLTFGDDGSLYVLGRDENGNGVIVQSPQGTASI</sequence>
<feature type="signal peptide" evidence="1">
    <location>
        <begin position="1"/>
        <end position="26"/>
    </location>
</feature>
<dbReference type="AlphaFoldDB" id="A0A956NF27"/>